<dbReference type="RefSeq" id="WP_196953299.1">
    <property type="nucleotide sequence ID" value="NZ_JADWYK010000001.1"/>
</dbReference>
<accession>A0ABS0KWL8</accession>
<organism evidence="2 3">
    <name type="scientific">Hymenobacter guriensis</name>
    <dbReference type="NCBI Taxonomy" id="2793065"/>
    <lineage>
        <taxon>Bacteria</taxon>
        <taxon>Pseudomonadati</taxon>
        <taxon>Bacteroidota</taxon>
        <taxon>Cytophagia</taxon>
        <taxon>Cytophagales</taxon>
        <taxon>Hymenobacteraceae</taxon>
        <taxon>Hymenobacter</taxon>
    </lineage>
</organism>
<dbReference type="EMBL" id="JADWYK010000001">
    <property type="protein sequence ID" value="MBG8552259.1"/>
    <property type="molecule type" value="Genomic_DNA"/>
</dbReference>
<keyword evidence="1" id="KW-0472">Membrane</keyword>
<sequence length="162" mass="19002">MNLSETAFEKIIWACAFILFIILLLNVFTGLEIRFATWVLSVTLLSAFLFLYMLDNQLVYKLKLSFFLFVLWICAMSFVKGIMAVFAWQTQTILYQNIYLKNRIIEFQMMNPGAGSYRRRTVEKTIIVPGINWITEINGDSIDLKQWKKFNIDINELGLKYV</sequence>
<keyword evidence="3" id="KW-1185">Reference proteome</keyword>
<keyword evidence="1" id="KW-0812">Transmembrane</keyword>
<protein>
    <recommendedName>
        <fullName evidence="4">PH domain-containing protein</fullName>
    </recommendedName>
</protein>
<evidence type="ECO:0008006" key="4">
    <source>
        <dbReference type="Google" id="ProtNLM"/>
    </source>
</evidence>
<feature type="transmembrane region" description="Helical" evidence="1">
    <location>
        <begin position="12"/>
        <end position="29"/>
    </location>
</feature>
<gene>
    <name evidence="2" type="ORF">I5L79_01805</name>
</gene>
<feature type="transmembrane region" description="Helical" evidence="1">
    <location>
        <begin position="35"/>
        <end position="54"/>
    </location>
</feature>
<keyword evidence="1" id="KW-1133">Transmembrane helix</keyword>
<evidence type="ECO:0000256" key="1">
    <source>
        <dbReference type="SAM" id="Phobius"/>
    </source>
</evidence>
<evidence type="ECO:0000313" key="3">
    <source>
        <dbReference type="Proteomes" id="UP000601099"/>
    </source>
</evidence>
<evidence type="ECO:0000313" key="2">
    <source>
        <dbReference type="EMBL" id="MBG8552259.1"/>
    </source>
</evidence>
<feature type="transmembrane region" description="Helical" evidence="1">
    <location>
        <begin position="66"/>
        <end position="88"/>
    </location>
</feature>
<proteinExistence type="predicted"/>
<name>A0ABS0KWL8_9BACT</name>
<comment type="caution">
    <text evidence="2">The sequence shown here is derived from an EMBL/GenBank/DDBJ whole genome shotgun (WGS) entry which is preliminary data.</text>
</comment>
<dbReference type="Proteomes" id="UP000601099">
    <property type="component" value="Unassembled WGS sequence"/>
</dbReference>
<reference evidence="2 3" key="1">
    <citation type="submission" date="2020-11" db="EMBL/GenBank/DDBJ databases">
        <title>Hymenobacter sp.</title>
        <authorList>
            <person name="Kim M.K."/>
        </authorList>
    </citation>
    <scope>NUCLEOTIDE SEQUENCE [LARGE SCALE GENOMIC DNA]</scope>
    <source>
        <strain evidence="2 3">BT594</strain>
    </source>
</reference>